<keyword evidence="1" id="KW-0472">Membrane</keyword>
<organism evidence="2 5">
    <name type="scientific">Bacteroides caccae</name>
    <dbReference type="NCBI Taxonomy" id="47678"/>
    <lineage>
        <taxon>Bacteria</taxon>
        <taxon>Pseudomonadati</taxon>
        <taxon>Bacteroidota</taxon>
        <taxon>Bacteroidia</taxon>
        <taxon>Bacteroidales</taxon>
        <taxon>Bacteroidaceae</taxon>
        <taxon>Bacteroides</taxon>
    </lineage>
</organism>
<dbReference type="AlphaFoldDB" id="A0A174TJ90"/>
<dbReference type="EMBL" id="CZBL01000006">
    <property type="protein sequence ID" value="CUQ10123.1"/>
    <property type="molecule type" value="Genomic_DNA"/>
</dbReference>
<gene>
    <name evidence="3" type="ORF">ERS852494_04118</name>
    <name evidence="2" type="ORF">ERS852558_01835</name>
</gene>
<sequence length="29" mass="3246">MQKSFMSISLVVIAISMLAMFICSFFATK</sequence>
<protein>
    <submittedName>
        <fullName evidence="2">Uncharacterized protein</fullName>
    </submittedName>
</protein>
<name>A0A174TJ90_9BACE</name>
<keyword evidence="1" id="KW-1133">Transmembrane helix</keyword>
<evidence type="ECO:0000313" key="3">
    <source>
        <dbReference type="EMBL" id="CUQ15276.1"/>
    </source>
</evidence>
<evidence type="ECO:0000256" key="1">
    <source>
        <dbReference type="SAM" id="Phobius"/>
    </source>
</evidence>
<reference evidence="4 5" key="1">
    <citation type="submission" date="2015-09" db="EMBL/GenBank/DDBJ databases">
        <authorList>
            <consortium name="Pathogen Informatics"/>
        </authorList>
    </citation>
    <scope>NUCLEOTIDE SEQUENCE [LARGE SCALE GENOMIC DNA]</scope>
    <source>
        <strain evidence="3 4">2789STDY5834880</strain>
        <strain evidence="2 5">2789STDY5834946</strain>
    </source>
</reference>
<feature type="transmembrane region" description="Helical" evidence="1">
    <location>
        <begin position="6"/>
        <end position="27"/>
    </location>
</feature>
<evidence type="ECO:0000313" key="4">
    <source>
        <dbReference type="Proteomes" id="UP000095657"/>
    </source>
</evidence>
<proteinExistence type="predicted"/>
<evidence type="ECO:0000313" key="5">
    <source>
        <dbReference type="Proteomes" id="UP000095725"/>
    </source>
</evidence>
<keyword evidence="1" id="KW-0812">Transmembrane</keyword>
<dbReference type="Proteomes" id="UP000095725">
    <property type="component" value="Unassembled WGS sequence"/>
</dbReference>
<evidence type="ECO:0000313" key="2">
    <source>
        <dbReference type="EMBL" id="CUQ10123.1"/>
    </source>
</evidence>
<dbReference type="EMBL" id="CZAI01000013">
    <property type="protein sequence ID" value="CUQ15276.1"/>
    <property type="molecule type" value="Genomic_DNA"/>
</dbReference>
<accession>A0A174TJ90</accession>
<dbReference type="Proteomes" id="UP000095657">
    <property type="component" value="Unassembled WGS sequence"/>
</dbReference>